<feature type="transmembrane region" description="Helical" evidence="1">
    <location>
        <begin position="144"/>
        <end position="163"/>
    </location>
</feature>
<dbReference type="InterPro" id="IPR025513">
    <property type="entry name" value="DUF4401"/>
</dbReference>
<keyword evidence="1" id="KW-0472">Membrane</keyword>
<protein>
    <submittedName>
        <fullName evidence="3">Permease</fullName>
    </submittedName>
</protein>
<feature type="transmembrane region" description="Helical" evidence="1">
    <location>
        <begin position="169"/>
        <end position="186"/>
    </location>
</feature>
<keyword evidence="4" id="KW-1185">Reference proteome</keyword>
<reference evidence="3" key="1">
    <citation type="journal article" date="2014" name="Int. J. Syst. Evol. Microbiol.">
        <title>Complete genome sequence of Corynebacterium casei LMG S-19264T (=DSM 44701T), isolated from a smear-ripened cheese.</title>
        <authorList>
            <consortium name="US DOE Joint Genome Institute (JGI-PGF)"/>
            <person name="Walter F."/>
            <person name="Albersmeier A."/>
            <person name="Kalinowski J."/>
            <person name="Ruckert C."/>
        </authorList>
    </citation>
    <scope>NUCLEOTIDE SEQUENCE</scope>
    <source>
        <strain evidence="3">CGMCC 1.15966</strain>
    </source>
</reference>
<comment type="caution">
    <text evidence="3">The sequence shown here is derived from an EMBL/GenBank/DDBJ whole genome shotgun (WGS) entry which is preliminary data.</text>
</comment>
<evidence type="ECO:0000256" key="1">
    <source>
        <dbReference type="SAM" id="Phobius"/>
    </source>
</evidence>
<feature type="transmembrane region" description="Helical" evidence="1">
    <location>
        <begin position="298"/>
        <end position="317"/>
    </location>
</feature>
<dbReference type="RefSeq" id="WP_094258554.1">
    <property type="nucleotide sequence ID" value="NZ_BMKM01000011.1"/>
</dbReference>
<feature type="transmembrane region" description="Helical" evidence="1">
    <location>
        <begin position="329"/>
        <end position="346"/>
    </location>
</feature>
<sequence>MENNFHEALQSVQTNIGRELQVDQEALKKDYFNDRQEQSMTIKVLSILGGILASVAFVGFIFITRLNANSIFMSILSGLFFVTSIAMNKRFDKVILDTISVCMYLLSFASLGIVFDELNRSSTIPYFCFLGLALLTILISRSYILTFVATLITTGSLLAIFFTKELAELNHVLLVSLAAIIIYFTFNEGKLMKIKSLQGKRYLALRTGLVFSFMICLYYTSEPTFIIDAWLIDWITSGIFIGMILWLINCLLNRFLCEETGKKIFISLLILICLGFTAMNPAISGSLFLLLISFKVNYKTGISLGVLAFIYFIGLFYYDLDLSLLKKSIAMFVSGVFFLLLYFVIFKKSNSHEKV</sequence>
<proteinExistence type="predicted"/>
<gene>
    <name evidence="3" type="ORF">GCM10011516_31480</name>
</gene>
<dbReference type="Proteomes" id="UP000614460">
    <property type="component" value="Unassembled WGS sequence"/>
</dbReference>
<dbReference type="EMBL" id="BMKM01000011">
    <property type="protein sequence ID" value="GGE31473.1"/>
    <property type="molecule type" value="Genomic_DNA"/>
</dbReference>
<evidence type="ECO:0000259" key="2">
    <source>
        <dbReference type="Pfam" id="PF14351"/>
    </source>
</evidence>
<evidence type="ECO:0000313" key="4">
    <source>
        <dbReference type="Proteomes" id="UP000614460"/>
    </source>
</evidence>
<feature type="transmembrane region" description="Helical" evidence="1">
    <location>
        <begin position="70"/>
        <end position="87"/>
    </location>
</feature>
<feature type="transmembrane region" description="Helical" evidence="1">
    <location>
        <begin position="202"/>
        <end position="220"/>
    </location>
</feature>
<reference evidence="3" key="2">
    <citation type="submission" date="2020-09" db="EMBL/GenBank/DDBJ databases">
        <authorList>
            <person name="Sun Q."/>
            <person name="Zhou Y."/>
        </authorList>
    </citation>
    <scope>NUCLEOTIDE SEQUENCE</scope>
    <source>
        <strain evidence="3">CGMCC 1.15966</strain>
    </source>
</reference>
<dbReference type="AlphaFoldDB" id="A0A8H9G1Z4"/>
<accession>A0A8H9G1Z4</accession>
<feature type="transmembrane region" description="Helical" evidence="1">
    <location>
        <begin position="121"/>
        <end position="139"/>
    </location>
</feature>
<evidence type="ECO:0000313" key="3">
    <source>
        <dbReference type="EMBL" id="GGE31473.1"/>
    </source>
</evidence>
<dbReference type="Pfam" id="PF14351">
    <property type="entry name" value="DUF4401"/>
    <property type="match status" value="1"/>
</dbReference>
<feature type="transmembrane region" description="Helical" evidence="1">
    <location>
        <begin position="264"/>
        <end position="292"/>
    </location>
</feature>
<organism evidence="3 4">
    <name type="scientific">Sphingobacterium cellulitidis</name>
    <dbReference type="NCBI Taxonomy" id="1768011"/>
    <lineage>
        <taxon>Bacteria</taxon>
        <taxon>Pseudomonadati</taxon>
        <taxon>Bacteroidota</taxon>
        <taxon>Sphingobacteriia</taxon>
        <taxon>Sphingobacteriales</taxon>
        <taxon>Sphingobacteriaceae</taxon>
        <taxon>Sphingobacterium</taxon>
    </lineage>
</organism>
<keyword evidence="1" id="KW-0812">Transmembrane</keyword>
<feature type="transmembrane region" description="Helical" evidence="1">
    <location>
        <begin position="232"/>
        <end position="252"/>
    </location>
</feature>
<feature type="domain" description="DUF4401" evidence="2">
    <location>
        <begin position="41"/>
        <end position="345"/>
    </location>
</feature>
<keyword evidence="1" id="KW-1133">Transmembrane helix</keyword>
<name>A0A8H9G1Z4_9SPHI</name>
<feature type="transmembrane region" description="Helical" evidence="1">
    <location>
        <begin position="94"/>
        <end position="115"/>
    </location>
</feature>
<feature type="transmembrane region" description="Helical" evidence="1">
    <location>
        <begin position="44"/>
        <end position="64"/>
    </location>
</feature>